<dbReference type="AlphaFoldDB" id="A0AAV3S166"/>
<gene>
    <name evidence="1" type="ORF">LIER_32999</name>
</gene>
<protein>
    <submittedName>
        <fullName evidence="1">Uncharacterized protein</fullName>
    </submittedName>
</protein>
<proteinExistence type="predicted"/>
<comment type="caution">
    <text evidence="1">The sequence shown here is derived from an EMBL/GenBank/DDBJ whole genome shotgun (WGS) entry which is preliminary data.</text>
</comment>
<accession>A0AAV3S166</accession>
<evidence type="ECO:0000313" key="1">
    <source>
        <dbReference type="EMBL" id="GAA0185711.1"/>
    </source>
</evidence>
<sequence length="83" mass="10236">MREKEREGRWWRRTGRLVGVEKEREWRWWRRREEFLVTPICRRRFRRSSSMVKIHMVLLEIERVVKKIVEVGGGDEDGVLEAL</sequence>
<evidence type="ECO:0000313" key="2">
    <source>
        <dbReference type="Proteomes" id="UP001454036"/>
    </source>
</evidence>
<dbReference type="Proteomes" id="UP001454036">
    <property type="component" value="Unassembled WGS sequence"/>
</dbReference>
<reference evidence="1 2" key="1">
    <citation type="submission" date="2024-01" db="EMBL/GenBank/DDBJ databases">
        <title>The complete chloroplast genome sequence of Lithospermum erythrorhizon: insights into the phylogenetic relationship among Boraginaceae species and the maternal lineages of purple gromwells.</title>
        <authorList>
            <person name="Okada T."/>
            <person name="Watanabe K."/>
        </authorList>
    </citation>
    <scope>NUCLEOTIDE SEQUENCE [LARGE SCALE GENOMIC DNA]</scope>
</reference>
<name>A0AAV3S166_LITER</name>
<organism evidence="1 2">
    <name type="scientific">Lithospermum erythrorhizon</name>
    <name type="common">Purple gromwell</name>
    <name type="synonym">Lithospermum officinale var. erythrorhizon</name>
    <dbReference type="NCBI Taxonomy" id="34254"/>
    <lineage>
        <taxon>Eukaryota</taxon>
        <taxon>Viridiplantae</taxon>
        <taxon>Streptophyta</taxon>
        <taxon>Embryophyta</taxon>
        <taxon>Tracheophyta</taxon>
        <taxon>Spermatophyta</taxon>
        <taxon>Magnoliopsida</taxon>
        <taxon>eudicotyledons</taxon>
        <taxon>Gunneridae</taxon>
        <taxon>Pentapetalae</taxon>
        <taxon>asterids</taxon>
        <taxon>lamiids</taxon>
        <taxon>Boraginales</taxon>
        <taxon>Boraginaceae</taxon>
        <taxon>Boraginoideae</taxon>
        <taxon>Lithospermeae</taxon>
        <taxon>Lithospermum</taxon>
    </lineage>
</organism>
<dbReference type="EMBL" id="BAABME010012984">
    <property type="protein sequence ID" value="GAA0185711.1"/>
    <property type="molecule type" value="Genomic_DNA"/>
</dbReference>
<keyword evidence="2" id="KW-1185">Reference proteome</keyword>